<protein>
    <recommendedName>
        <fullName evidence="11">C3H1-type domain-containing protein</fullName>
    </recommendedName>
</protein>
<evidence type="ECO:0000313" key="10">
    <source>
        <dbReference type="Proteomes" id="UP000245383"/>
    </source>
</evidence>
<dbReference type="GO" id="GO:0008270">
    <property type="term" value="F:zinc ion binding"/>
    <property type="evidence" value="ECO:0007669"/>
    <property type="project" value="UniProtKB-KW"/>
</dbReference>
<dbReference type="SMART" id="SM00356">
    <property type="entry name" value="ZnF_C3H1"/>
    <property type="match status" value="1"/>
</dbReference>
<feature type="region of interest" description="Disordered" evidence="6">
    <location>
        <begin position="1"/>
        <end position="30"/>
    </location>
</feature>
<dbReference type="SUPFAM" id="SSF161219">
    <property type="entry name" value="CHY zinc finger-like"/>
    <property type="match status" value="1"/>
</dbReference>
<dbReference type="InterPro" id="IPR037274">
    <property type="entry name" value="Znf_CHY_sf"/>
</dbReference>
<keyword evidence="2 4" id="KW-0863">Zinc-finger</keyword>
<evidence type="ECO:0000259" key="8">
    <source>
        <dbReference type="PROSITE" id="PS51266"/>
    </source>
</evidence>
<dbReference type="OrthoDB" id="10253329at2759"/>
<evidence type="ECO:0008006" key="11">
    <source>
        <dbReference type="Google" id="ProtNLM"/>
    </source>
</evidence>
<dbReference type="InterPro" id="IPR000571">
    <property type="entry name" value="Znf_CCCH"/>
</dbReference>
<evidence type="ECO:0000256" key="5">
    <source>
        <dbReference type="PROSITE-ProRule" id="PRU00723"/>
    </source>
</evidence>
<reference evidence="9 10" key="1">
    <citation type="journal article" date="2018" name="MBio">
        <title>Comparative Genomics Reveals the Core Gene Toolbox for the Fungus-Insect Symbiosis.</title>
        <authorList>
            <person name="Wang Y."/>
            <person name="Stata M."/>
            <person name="Wang W."/>
            <person name="Stajich J.E."/>
            <person name="White M.M."/>
            <person name="Moncalvo J.M."/>
        </authorList>
    </citation>
    <scope>NUCLEOTIDE SEQUENCE [LARGE SCALE GENOMIC DNA]</scope>
    <source>
        <strain evidence="9 10">SWE-8-4</strain>
    </source>
</reference>
<dbReference type="Pfam" id="PF00642">
    <property type="entry name" value="zf-CCCH"/>
    <property type="match status" value="1"/>
</dbReference>
<dbReference type="InterPro" id="IPR036855">
    <property type="entry name" value="Znf_CCCH_sf"/>
</dbReference>
<sequence>MDQITKETASLQISNPQQTNSSQNVSESSTRIFVKPQNKTIKYTSSKNNTLTKPCRFYKLSGSCRFGDNCNFAHTLSNDNTDELVSNAKPAKTSSSFKDSKASIKKNACENTKIIISKTASNIKLNSKVNQNKLPNNLSYSKNNETCGNIKKNTDNSTKMQSQLNKKTEILILSKSTPKLDKNPPKSKKNLNKLKNNSLRMIEIEAVLSSDLWDSTTLEDNSDETAIAVKIKPFSKDFPYDLDDLRLALVVPKLYLSSVKKIHTPEIYISNNNIPVGIKENIQNAFQVQLEQTNILDKKPRLASILEWLGTNMEHLFSMKPSATVKFVSFTKNNNLQLNASSPKNAEPNDRVPVTKPTPKPLLNIKSLKYEEKTNLIRNLHINQLQRRFKESFNIKDSIFEEKSIINIRLSLTDPEIPIDVAYLFIEISLSIGYAGTITNQMTGNIKTNCLFPTFKINSNNILNSSNNPSNWNPDRGRDFYFSAIESLLSKQTILLKDYSLLKAVNWLDRYFVEIINSLNKPSSDATKKNNHDNTLRNFSQNLISNNSKHEKLQSFNKTSSNENQSAKSQIPIDSTATVIFDNSNKKLDTFSSNLNEIEPNTSWPIRRGIEIKFGACTFHNVLLVTCQKLNLSVKCGKCKAIAELNNILATFQNTKDNNTWAACKNCNSVMGVRFRANFVHPDALSLGFLDVSNCVPVDLKPSKYQLLCANCSDNSDDSEYSDTQEENVNDYDSDNDNKSFNNESVIKNLSIVNDNKFQIIELSEEITSSTKEIIKNTSTTSPTAPVKQLQKKISTFKPINCFTLISNVESFFNCMMCHSRLSISLNDSIFAKLTAGLKIGDSDSNSQIKNKLANLKQENPSSFRQKKTKDTYGLILGSPLPHRGTCKHYPKSLRWFRFSCCMNLYPCDICHNDKEDHGNDIANLIVCGFCSKEQRVQKAEMLGKCINCGENIVKKKISTFWEGGKGTRNRKLMSRNDNRKYKGLNKTVSNKKVGVNNTNKKTKPEL</sequence>
<dbReference type="Proteomes" id="UP000245383">
    <property type="component" value="Unassembled WGS sequence"/>
</dbReference>
<feature type="domain" description="C3H1-type" evidence="7">
    <location>
        <begin position="49"/>
        <end position="77"/>
    </location>
</feature>
<dbReference type="Gene3D" id="4.10.1000.10">
    <property type="entry name" value="Zinc finger, CCCH-type"/>
    <property type="match status" value="1"/>
</dbReference>
<feature type="region of interest" description="Disordered" evidence="6">
    <location>
        <begin position="175"/>
        <end position="194"/>
    </location>
</feature>
<keyword evidence="10" id="KW-1185">Reference proteome</keyword>
<feature type="region of interest" description="Disordered" evidence="6">
    <location>
        <begin position="715"/>
        <end position="737"/>
    </location>
</feature>
<dbReference type="EMBL" id="MBFR01000107">
    <property type="protein sequence ID" value="PVU93927.1"/>
    <property type="molecule type" value="Genomic_DNA"/>
</dbReference>
<evidence type="ECO:0000256" key="4">
    <source>
        <dbReference type="PROSITE-ProRule" id="PRU00601"/>
    </source>
</evidence>
<gene>
    <name evidence="9" type="ORF">BB561_002925</name>
</gene>
<evidence type="ECO:0000256" key="1">
    <source>
        <dbReference type="ARBA" id="ARBA00022723"/>
    </source>
</evidence>
<evidence type="ECO:0000256" key="6">
    <source>
        <dbReference type="SAM" id="MobiDB-lite"/>
    </source>
</evidence>
<dbReference type="Pfam" id="PF05495">
    <property type="entry name" value="zf-CHY"/>
    <property type="match status" value="1"/>
</dbReference>
<evidence type="ECO:0000256" key="2">
    <source>
        <dbReference type="ARBA" id="ARBA00022771"/>
    </source>
</evidence>
<dbReference type="PROSITE" id="PS51266">
    <property type="entry name" value="ZF_CHY"/>
    <property type="match status" value="1"/>
</dbReference>
<proteinExistence type="predicted"/>
<keyword evidence="1 5" id="KW-0479">Metal-binding</keyword>
<dbReference type="AlphaFoldDB" id="A0A2T9YNM2"/>
<comment type="caution">
    <text evidence="9">The sequence shown here is derived from an EMBL/GenBank/DDBJ whole genome shotgun (WGS) entry which is preliminary data.</text>
</comment>
<feature type="region of interest" description="Disordered" evidence="6">
    <location>
        <begin position="338"/>
        <end position="357"/>
    </location>
</feature>
<keyword evidence="3 5" id="KW-0862">Zinc</keyword>
<evidence type="ECO:0000256" key="3">
    <source>
        <dbReference type="ARBA" id="ARBA00022833"/>
    </source>
</evidence>
<accession>A0A2T9YNM2</accession>
<evidence type="ECO:0000313" key="9">
    <source>
        <dbReference type="EMBL" id="PVU93927.1"/>
    </source>
</evidence>
<evidence type="ECO:0000259" key="7">
    <source>
        <dbReference type="PROSITE" id="PS50103"/>
    </source>
</evidence>
<dbReference type="PROSITE" id="PS50103">
    <property type="entry name" value="ZF_C3H1"/>
    <property type="match status" value="1"/>
</dbReference>
<dbReference type="STRING" id="133385.A0A2T9YNM2"/>
<organism evidence="9 10">
    <name type="scientific">Smittium simulii</name>
    <dbReference type="NCBI Taxonomy" id="133385"/>
    <lineage>
        <taxon>Eukaryota</taxon>
        <taxon>Fungi</taxon>
        <taxon>Fungi incertae sedis</taxon>
        <taxon>Zoopagomycota</taxon>
        <taxon>Kickxellomycotina</taxon>
        <taxon>Harpellomycetes</taxon>
        <taxon>Harpellales</taxon>
        <taxon>Legeriomycetaceae</taxon>
        <taxon>Smittium</taxon>
    </lineage>
</organism>
<dbReference type="InterPro" id="IPR008913">
    <property type="entry name" value="Znf_CHY"/>
</dbReference>
<feature type="zinc finger region" description="C3H1-type" evidence="5">
    <location>
        <begin position="49"/>
        <end position="77"/>
    </location>
</feature>
<feature type="domain" description="CHY-type" evidence="8">
    <location>
        <begin position="880"/>
        <end position="951"/>
    </location>
</feature>
<name>A0A2T9YNM2_9FUNG</name>
<feature type="compositionally biased region" description="Acidic residues" evidence="6">
    <location>
        <begin position="715"/>
        <end position="735"/>
    </location>
</feature>
<dbReference type="SUPFAM" id="SSF90229">
    <property type="entry name" value="CCCH zinc finger"/>
    <property type="match status" value="1"/>
</dbReference>